<evidence type="ECO:0000313" key="1">
    <source>
        <dbReference type="EnsemblPlants" id="ORGLA02G0122400.1"/>
    </source>
</evidence>
<keyword evidence="2" id="KW-1185">Reference proteome</keyword>
<protein>
    <submittedName>
        <fullName evidence="1">Uncharacterized protein</fullName>
    </submittedName>
</protein>
<dbReference type="OMA" id="VPECFAT"/>
<evidence type="ECO:0000313" key="2">
    <source>
        <dbReference type="Proteomes" id="UP000007306"/>
    </source>
</evidence>
<reference evidence="1 2" key="2">
    <citation type="submission" date="2018-04" db="EMBL/GenBank/DDBJ databases">
        <title>OglaRS2 (Oryza glaberrima Reference Sequence Version 2).</title>
        <authorList>
            <person name="Zhang J."/>
            <person name="Kudrna D."/>
            <person name="Lee S."/>
            <person name="Talag J."/>
            <person name="Rajasekar S."/>
            <person name="Wing R.A."/>
        </authorList>
    </citation>
    <scope>NUCLEOTIDE SEQUENCE [LARGE SCALE GENOMIC DNA]</scope>
    <source>
        <strain evidence="1 2">cv. IRGC 96717</strain>
    </source>
</reference>
<organism evidence="1 2">
    <name type="scientific">Oryza glaberrima</name>
    <name type="common">African rice</name>
    <dbReference type="NCBI Taxonomy" id="4538"/>
    <lineage>
        <taxon>Eukaryota</taxon>
        <taxon>Viridiplantae</taxon>
        <taxon>Streptophyta</taxon>
        <taxon>Embryophyta</taxon>
        <taxon>Tracheophyta</taxon>
        <taxon>Spermatophyta</taxon>
        <taxon>Magnoliopsida</taxon>
        <taxon>Liliopsida</taxon>
        <taxon>Poales</taxon>
        <taxon>Poaceae</taxon>
        <taxon>BOP clade</taxon>
        <taxon>Oryzoideae</taxon>
        <taxon>Oryzeae</taxon>
        <taxon>Oryzinae</taxon>
        <taxon>Oryza</taxon>
    </lineage>
</organism>
<sequence>MDMAEKMVGCPASGKTKARSCRRMRQQAEMEFGRGDRFVSTPSGCGSVRKWSSAVPECFATPPSACGSKRKWI</sequence>
<proteinExistence type="predicted"/>
<dbReference type="Gramene" id="ORGLA02G0122400.1">
    <property type="protein sequence ID" value="ORGLA02G0122400.1"/>
    <property type="gene ID" value="ORGLA02G0122400"/>
</dbReference>
<accession>I1NZR8</accession>
<dbReference type="AlphaFoldDB" id="I1NZR8"/>
<dbReference type="Proteomes" id="UP000007306">
    <property type="component" value="Chromosome 2"/>
</dbReference>
<name>I1NZR8_ORYGL</name>
<dbReference type="EnsemblPlants" id="ORGLA02G0122400.1">
    <property type="protein sequence ID" value="ORGLA02G0122400.1"/>
    <property type="gene ID" value="ORGLA02G0122400"/>
</dbReference>
<dbReference type="HOGENOM" id="CLU_2726634_0_0_1"/>
<reference evidence="1" key="1">
    <citation type="submission" date="2015-06" db="UniProtKB">
        <authorList>
            <consortium name="EnsemblPlants"/>
        </authorList>
    </citation>
    <scope>IDENTIFICATION</scope>
</reference>